<accession>C0E8F3</accession>
<comment type="caution">
    <text evidence="2">The sequence shown here is derived from an EMBL/GenBank/DDBJ whole genome shotgun (WGS) entry which is preliminary data.</text>
</comment>
<dbReference type="AlphaFoldDB" id="C0E8F3"/>
<reference evidence="2 3" key="1">
    <citation type="submission" date="2009-01" db="EMBL/GenBank/DDBJ databases">
        <authorList>
            <person name="Fulton L."/>
            <person name="Clifton S."/>
            <person name="Fulton B."/>
            <person name="Xu J."/>
            <person name="Minx P."/>
            <person name="Pepin K.H."/>
            <person name="Johnson M."/>
            <person name="Bhonagiri V."/>
            <person name="Nash W.E."/>
            <person name="Mardis E.R."/>
            <person name="Wilson R.K."/>
        </authorList>
    </citation>
    <scope>NUCLEOTIDE SEQUENCE [LARGE SCALE GENOMIC DNA]</scope>
    <source>
        <strain evidence="2 3">DSM 5476</strain>
    </source>
</reference>
<name>C0E8F3_9FIRM</name>
<keyword evidence="1" id="KW-0812">Transmembrane</keyword>
<keyword evidence="1" id="KW-1133">Transmembrane helix</keyword>
<dbReference type="Proteomes" id="UP000003340">
    <property type="component" value="Unassembled WGS sequence"/>
</dbReference>
<sequence>MSESAAQNIQFVLLTLFLMALIFLILWLVSRAGGKAFRKNKDKLFAEHKMGPRDIVLLSDGRRVKLLEAIDGGESYLAETIADYGKRPEKVTVTKEEIVKIEYYA</sequence>
<evidence type="ECO:0000313" key="3">
    <source>
        <dbReference type="Proteomes" id="UP000003340"/>
    </source>
</evidence>
<keyword evidence="3" id="KW-1185">Reference proteome</keyword>
<evidence type="ECO:0000313" key="2">
    <source>
        <dbReference type="EMBL" id="EEG32265.1"/>
    </source>
</evidence>
<organism evidence="2 3">
    <name type="scientific">[Clostridium] methylpentosum DSM 5476</name>
    <dbReference type="NCBI Taxonomy" id="537013"/>
    <lineage>
        <taxon>Bacteria</taxon>
        <taxon>Bacillati</taxon>
        <taxon>Bacillota</taxon>
        <taxon>Clostridia</taxon>
        <taxon>Eubacteriales</taxon>
        <taxon>Oscillospiraceae</taxon>
        <taxon>Oscillospiraceae incertae sedis</taxon>
    </lineage>
</organism>
<dbReference type="HOGENOM" id="CLU_2231905_0_0_9"/>
<reference evidence="2 3" key="2">
    <citation type="submission" date="2009-02" db="EMBL/GenBank/DDBJ databases">
        <title>Draft genome sequence of Clostridium methylpentosum (DSM 5476).</title>
        <authorList>
            <person name="Sudarsanam P."/>
            <person name="Ley R."/>
            <person name="Guruge J."/>
            <person name="Turnbaugh P.J."/>
            <person name="Mahowald M."/>
            <person name="Liep D."/>
            <person name="Gordon J."/>
        </authorList>
    </citation>
    <scope>NUCLEOTIDE SEQUENCE [LARGE SCALE GENOMIC DNA]</scope>
    <source>
        <strain evidence="2 3">DSM 5476</strain>
    </source>
</reference>
<feature type="transmembrane region" description="Helical" evidence="1">
    <location>
        <begin position="12"/>
        <end position="29"/>
    </location>
</feature>
<gene>
    <name evidence="2" type="ORF">CLOSTMETH_00098</name>
</gene>
<protein>
    <submittedName>
        <fullName evidence="2">Uncharacterized protein</fullName>
    </submittedName>
</protein>
<dbReference type="EMBL" id="ACEC01000003">
    <property type="protein sequence ID" value="EEG32265.1"/>
    <property type="molecule type" value="Genomic_DNA"/>
</dbReference>
<dbReference type="STRING" id="537013.CLOSTMETH_00098"/>
<proteinExistence type="predicted"/>
<evidence type="ECO:0000256" key="1">
    <source>
        <dbReference type="SAM" id="Phobius"/>
    </source>
</evidence>
<keyword evidence="1" id="KW-0472">Membrane</keyword>